<dbReference type="Proteomes" id="UP000008820">
    <property type="component" value="Chromosome 1"/>
</dbReference>
<evidence type="ECO:0000313" key="3">
    <source>
        <dbReference type="Proteomes" id="UP000008820"/>
    </source>
</evidence>
<accession>A0A6I8U1V2</accession>
<name>A0A6I8U1V2_AEDAE</name>
<dbReference type="PROSITE" id="PS00615">
    <property type="entry name" value="C_TYPE_LECTIN_1"/>
    <property type="match status" value="1"/>
</dbReference>
<dbReference type="SMART" id="SM00034">
    <property type="entry name" value="CLECT"/>
    <property type="match status" value="1"/>
</dbReference>
<evidence type="ECO:0000256" key="1">
    <source>
        <dbReference type="ARBA" id="ARBA00023157"/>
    </source>
</evidence>
<dbReference type="Pfam" id="PF00059">
    <property type="entry name" value="Lectin_C"/>
    <property type="match status" value="1"/>
</dbReference>
<dbReference type="OrthoDB" id="7760957at2759"/>
<keyword evidence="1" id="KW-1015">Disulfide bond</keyword>
<organism evidence="2 3">
    <name type="scientific">Aedes aegypti</name>
    <name type="common">Yellowfever mosquito</name>
    <name type="synonym">Culex aegypti</name>
    <dbReference type="NCBI Taxonomy" id="7159"/>
    <lineage>
        <taxon>Eukaryota</taxon>
        <taxon>Metazoa</taxon>
        <taxon>Ecdysozoa</taxon>
        <taxon>Arthropoda</taxon>
        <taxon>Hexapoda</taxon>
        <taxon>Insecta</taxon>
        <taxon>Pterygota</taxon>
        <taxon>Neoptera</taxon>
        <taxon>Endopterygota</taxon>
        <taxon>Diptera</taxon>
        <taxon>Nematocera</taxon>
        <taxon>Culicoidea</taxon>
        <taxon>Culicidae</taxon>
        <taxon>Culicinae</taxon>
        <taxon>Aedini</taxon>
        <taxon>Aedes</taxon>
        <taxon>Stegomyia</taxon>
    </lineage>
</organism>
<dbReference type="InterPro" id="IPR018378">
    <property type="entry name" value="C-type_lectin_CS"/>
</dbReference>
<dbReference type="EnsemblMetazoa" id="AAEL022823-RA">
    <property type="protein sequence ID" value="AAEL022823-PA"/>
    <property type="gene ID" value="AAEL022823"/>
</dbReference>
<dbReference type="InterPro" id="IPR016187">
    <property type="entry name" value="CTDL_fold"/>
</dbReference>
<reference evidence="2" key="2">
    <citation type="submission" date="2020-05" db="UniProtKB">
        <authorList>
            <consortium name="EnsemblMetazoa"/>
        </authorList>
    </citation>
    <scope>IDENTIFICATION</scope>
    <source>
        <strain evidence="2">LVP_AGWG</strain>
    </source>
</reference>
<sequence length="147" mass="16827">MEMIVAPSLVILIFTSCVLASDYYMSSTKSNWTEALDQCESHGMQLAVIDSPEKQEAIAQMICSSTVFNERWTDVWIGANDIAEEGQFTWQATGENVTYTNWKLGQPNNYGGKEDCVHVQYTANVDFQWNDDQCSKKKYFICEKYCR</sequence>
<evidence type="ECO:0000313" key="2">
    <source>
        <dbReference type="EnsemblMetazoa" id="AAEL022823-PA"/>
    </source>
</evidence>
<dbReference type="InterPro" id="IPR050111">
    <property type="entry name" value="C-type_lectin/snaclec_domain"/>
</dbReference>
<dbReference type="InterPro" id="IPR001304">
    <property type="entry name" value="C-type_lectin-like"/>
</dbReference>
<dbReference type="SUPFAM" id="SSF56436">
    <property type="entry name" value="C-type lectin-like"/>
    <property type="match status" value="1"/>
</dbReference>
<gene>
    <name evidence="2" type="primary">110674405</name>
</gene>
<proteinExistence type="predicted"/>
<dbReference type="PROSITE" id="PS50041">
    <property type="entry name" value="C_TYPE_LECTIN_2"/>
    <property type="match status" value="1"/>
</dbReference>
<dbReference type="FunCoup" id="A0A6I8U1V2">
    <property type="interactions" value="19"/>
</dbReference>
<reference evidence="2 3" key="1">
    <citation type="submission" date="2017-06" db="EMBL/GenBank/DDBJ databases">
        <title>Aedes aegypti genome working group (AGWG) sequencing and assembly.</title>
        <authorList>
            <consortium name="Aedes aegypti Genome Working Group (AGWG)"/>
            <person name="Matthews B.J."/>
        </authorList>
    </citation>
    <scope>NUCLEOTIDE SEQUENCE [LARGE SCALE GENOMIC DNA]</scope>
    <source>
        <strain evidence="2 3">LVP_AGWG</strain>
    </source>
</reference>
<dbReference type="PANTHER" id="PTHR22803">
    <property type="entry name" value="MANNOSE, PHOSPHOLIPASE, LECTIN RECEPTOR RELATED"/>
    <property type="match status" value="1"/>
</dbReference>
<protein>
    <submittedName>
        <fullName evidence="2">Uncharacterized protein</fullName>
    </submittedName>
</protein>
<dbReference type="InterPro" id="IPR016186">
    <property type="entry name" value="C-type_lectin-like/link_sf"/>
</dbReference>
<keyword evidence="3" id="KW-1185">Reference proteome</keyword>
<dbReference type="Gene3D" id="3.10.100.10">
    <property type="entry name" value="Mannose-Binding Protein A, subunit A"/>
    <property type="match status" value="1"/>
</dbReference>
<dbReference type="InParanoid" id="A0A6I8U1V2"/>
<dbReference type="AlphaFoldDB" id="A0A6I8U1V2"/>